<protein>
    <submittedName>
        <fullName evidence="1">Uncharacterized protein</fullName>
    </submittedName>
</protein>
<evidence type="ECO:0000313" key="2">
    <source>
        <dbReference type="Proteomes" id="UP000225320"/>
    </source>
</evidence>
<comment type="caution">
    <text evidence="1">The sequence shown here is derived from an EMBL/GenBank/DDBJ whole genome shotgun (WGS) entry which is preliminary data.</text>
</comment>
<dbReference type="Proteomes" id="UP000225320">
    <property type="component" value="Unassembled WGS sequence"/>
</dbReference>
<organism evidence="1 2">
    <name type="scientific">Bacillus toyonensis</name>
    <dbReference type="NCBI Taxonomy" id="155322"/>
    <lineage>
        <taxon>Bacteria</taxon>
        <taxon>Bacillati</taxon>
        <taxon>Bacillota</taxon>
        <taxon>Bacilli</taxon>
        <taxon>Bacillales</taxon>
        <taxon>Bacillaceae</taxon>
        <taxon>Bacillus</taxon>
        <taxon>Bacillus cereus group</taxon>
    </lineage>
</organism>
<dbReference type="AlphaFoldDB" id="A0A2B5FET5"/>
<dbReference type="EMBL" id="NVOI01000045">
    <property type="protein sequence ID" value="PGG92182.1"/>
    <property type="molecule type" value="Genomic_DNA"/>
</dbReference>
<proteinExistence type="predicted"/>
<gene>
    <name evidence="1" type="ORF">CON73_14205</name>
</gene>
<accession>A0A2B5FET5</accession>
<evidence type="ECO:0000313" key="1">
    <source>
        <dbReference type="EMBL" id="PGG92182.1"/>
    </source>
</evidence>
<reference evidence="1 2" key="1">
    <citation type="submission" date="2017-09" db="EMBL/GenBank/DDBJ databases">
        <title>Large-scale bioinformatics analysis of Bacillus genomes uncovers conserved roles of natural products in bacterial physiology.</title>
        <authorList>
            <consortium name="Agbiome Team Llc"/>
            <person name="Bleich R.M."/>
            <person name="Grubbs K.J."/>
            <person name="Santa Maria K.C."/>
            <person name="Allen S.E."/>
            <person name="Farag S."/>
            <person name="Shank E.A."/>
            <person name="Bowers A."/>
        </authorList>
    </citation>
    <scope>NUCLEOTIDE SEQUENCE [LARGE SCALE GENOMIC DNA]</scope>
    <source>
        <strain evidence="1 2">AFS094862</strain>
    </source>
</reference>
<name>A0A2B5FET5_9BACI</name>
<sequence>MIANMLTDIHLPPFVGPLPFTRLRKKNSSVKFDELFIQLKSKIIFKMKYMFHPVYLEQFVDFKLLNIER</sequence>
<feature type="non-terminal residue" evidence="1">
    <location>
        <position position="1"/>
    </location>
</feature>